<gene>
    <name evidence="1" type="ORF">EV686_106200</name>
</gene>
<evidence type="ECO:0000313" key="1">
    <source>
        <dbReference type="EMBL" id="TCU97317.1"/>
    </source>
</evidence>
<organism evidence="1 2">
    <name type="scientific">Paracandidimonas soli</name>
    <dbReference type="NCBI Taxonomy" id="1917182"/>
    <lineage>
        <taxon>Bacteria</taxon>
        <taxon>Pseudomonadati</taxon>
        <taxon>Pseudomonadota</taxon>
        <taxon>Betaproteobacteria</taxon>
        <taxon>Burkholderiales</taxon>
        <taxon>Alcaligenaceae</taxon>
        <taxon>Paracandidimonas</taxon>
    </lineage>
</organism>
<dbReference type="Gene3D" id="3.30.2000.30">
    <property type="match status" value="1"/>
</dbReference>
<dbReference type="InterPro" id="IPR021508">
    <property type="entry name" value="Gp17-like"/>
</dbReference>
<dbReference type="OrthoDB" id="8641784at2"/>
<proteinExistence type="predicted"/>
<name>A0A4R3V2C8_9BURK</name>
<dbReference type="AlphaFoldDB" id="A0A4R3V2C8"/>
<dbReference type="Proteomes" id="UP000294692">
    <property type="component" value="Unassembled WGS sequence"/>
</dbReference>
<dbReference type="InterPro" id="IPR053745">
    <property type="entry name" value="Viral_Tail_Comp_sf"/>
</dbReference>
<reference evidence="1 2" key="1">
    <citation type="submission" date="2019-03" db="EMBL/GenBank/DDBJ databases">
        <title>Genomic Encyclopedia of Type Strains, Phase IV (KMG-IV): sequencing the most valuable type-strain genomes for metagenomic binning, comparative biology and taxonomic classification.</title>
        <authorList>
            <person name="Goeker M."/>
        </authorList>
    </citation>
    <scope>NUCLEOTIDE SEQUENCE [LARGE SCALE GENOMIC DNA]</scope>
    <source>
        <strain evidence="1 2">DSM 100048</strain>
    </source>
</reference>
<dbReference type="EMBL" id="SMBX01000006">
    <property type="protein sequence ID" value="TCU97317.1"/>
    <property type="molecule type" value="Genomic_DNA"/>
</dbReference>
<dbReference type="Pfam" id="PF11367">
    <property type="entry name" value="Tail_completion_gp17"/>
    <property type="match status" value="1"/>
</dbReference>
<protein>
    <submittedName>
        <fullName evidence="1">Uncharacterized protein DUF3168</fullName>
    </submittedName>
</protein>
<keyword evidence="2" id="KW-1185">Reference proteome</keyword>
<sequence>MLAPIYQTISTSAVQAIVGDRLYGKGMAPQNTPTPYITWFTVTGDPYLNLSEAPHADSDAIQIDCWAGPADDQEGVCNQLAAAVRDALDAAGQACRIIIDTREADTKLFRIGLQVDFIHNR</sequence>
<accession>A0A4R3V2C8</accession>
<dbReference type="RefSeq" id="WP_132477408.1">
    <property type="nucleotide sequence ID" value="NZ_JBHRVM010000001.1"/>
</dbReference>
<comment type="caution">
    <text evidence="1">The sequence shown here is derived from an EMBL/GenBank/DDBJ whole genome shotgun (WGS) entry which is preliminary data.</text>
</comment>
<evidence type="ECO:0000313" key="2">
    <source>
        <dbReference type="Proteomes" id="UP000294692"/>
    </source>
</evidence>